<dbReference type="Proteomes" id="UP000008216">
    <property type="component" value="Plasmid pAPEC-O1-ColBM"/>
</dbReference>
<dbReference type="HOGENOM" id="CLU_1632772_0_0_6"/>
<geneLocation type="plasmid" evidence="1 2">
    <name>pAPEC-O1-ColBM</name>
</geneLocation>
<protein>
    <submittedName>
        <fullName evidence="1">Uncharacterized protein</fullName>
    </submittedName>
</protein>
<evidence type="ECO:0000313" key="2">
    <source>
        <dbReference type="Proteomes" id="UP000008216"/>
    </source>
</evidence>
<reference evidence="1 2" key="1">
    <citation type="journal article" date="2006" name="J. Bacteriol.">
        <title>Complete DNA sequence of a ColBM plasmid from avian pathogenic Escherichia coli suggests that it evolved from closely related ColV virulence plasmids.</title>
        <authorList>
            <person name="Johnson T.J."/>
            <person name="Johnson S.J."/>
            <person name="Nolan L.K."/>
        </authorList>
    </citation>
    <scope>NUCLEOTIDE SEQUENCE [LARGE SCALE GENOMIC DNA]</scope>
    <source>
        <strain evidence="1">APEC O1</strain>
        <plasmid evidence="2">pAPEC-O1-ColBM</plasmid>
    </source>
</reference>
<proteinExistence type="predicted"/>
<evidence type="ECO:0000313" key="1">
    <source>
        <dbReference type="EMBL" id="ABD51653.1"/>
    </source>
</evidence>
<dbReference type="AlphaFoldDB" id="A0A0H2XJU2"/>
<dbReference type="KEGG" id="ecv:APECO1_O1CoBM83"/>
<gene>
    <name evidence="1" type="ORF">APECO1_O1CoBM83</name>
</gene>
<name>A0A0H2XJU2_ECOK1</name>
<accession>A0A0H2XJU2</accession>
<keyword evidence="1" id="KW-0614">Plasmid</keyword>
<dbReference type="EMBL" id="DQ381420">
    <property type="protein sequence ID" value="ABD51653.1"/>
    <property type="molecule type" value="Genomic_DNA"/>
</dbReference>
<keyword evidence="2" id="KW-1185">Reference proteome</keyword>
<organism evidence="1 2">
    <name type="scientific">Escherichia coli O1:K1 / APEC</name>
    <dbReference type="NCBI Taxonomy" id="405955"/>
    <lineage>
        <taxon>Bacteria</taxon>
        <taxon>Pseudomonadati</taxon>
        <taxon>Pseudomonadota</taxon>
        <taxon>Gammaproteobacteria</taxon>
        <taxon>Enterobacterales</taxon>
        <taxon>Enterobacteriaceae</taxon>
        <taxon>Escherichia</taxon>
    </lineage>
</organism>
<sequence>MKCITGVLHTGITVSATTPGVPDPPNSGILLKQNHGVTCFNRITGRNDAGRTRADDCNIHTCFFLRLISVITSTGAARNSVTILAISTAKSDRIMPYAIHEITPVRNMIYITTEIPSVLRVLIVFMLWGANANVVKNAANSPVKRMVSISECLNYFLYMKAG</sequence>